<evidence type="ECO:0000313" key="20">
    <source>
        <dbReference type="EMBL" id="SDM36815.1"/>
    </source>
</evidence>
<dbReference type="HAMAP" id="MF_00283">
    <property type="entry name" value="Phe_tRNA_synth_beta1"/>
    <property type="match status" value="1"/>
</dbReference>
<dbReference type="PANTHER" id="PTHR10947">
    <property type="entry name" value="PHENYLALANYL-TRNA SYNTHETASE BETA CHAIN AND LEUCINE-RICH REPEAT-CONTAINING PROTEIN 47"/>
    <property type="match status" value="1"/>
</dbReference>
<dbReference type="GO" id="GO:0000287">
    <property type="term" value="F:magnesium ion binding"/>
    <property type="evidence" value="ECO:0007669"/>
    <property type="project" value="UniProtKB-UniRule"/>
</dbReference>
<dbReference type="InterPro" id="IPR009061">
    <property type="entry name" value="DNA-bd_dom_put_sf"/>
</dbReference>
<dbReference type="Pfam" id="PF17759">
    <property type="entry name" value="tRNA_synthFbeta"/>
    <property type="match status" value="1"/>
</dbReference>
<feature type="binding site" evidence="15">
    <location>
        <position position="464"/>
    </location>
    <ligand>
        <name>Mg(2+)</name>
        <dbReference type="ChEBI" id="CHEBI:18420"/>
        <note>shared with alpha subunit</note>
    </ligand>
</feature>
<dbReference type="NCBIfam" id="TIGR00472">
    <property type="entry name" value="pheT_bact"/>
    <property type="match status" value="1"/>
</dbReference>
<dbReference type="STRING" id="144026.SAMN04488568_11015"/>
<evidence type="ECO:0000256" key="7">
    <source>
        <dbReference type="ARBA" id="ARBA00022723"/>
    </source>
</evidence>
<keyword evidence="5 16" id="KW-0820">tRNA-binding</keyword>
<comment type="similarity">
    <text evidence="2 15">Belongs to the phenylalanyl-tRNA synthetase beta subunit family. Type 1 subfamily.</text>
</comment>
<dbReference type="SUPFAM" id="SSF46955">
    <property type="entry name" value="Putative DNA-binding domain"/>
    <property type="match status" value="1"/>
</dbReference>
<feature type="binding site" evidence="15">
    <location>
        <position position="454"/>
    </location>
    <ligand>
        <name>Mg(2+)</name>
        <dbReference type="ChEBI" id="CHEBI:18420"/>
        <note>shared with alpha subunit</note>
    </ligand>
</feature>
<keyword evidence="8 15" id="KW-0547">Nucleotide-binding</keyword>
<comment type="cofactor">
    <cofactor evidence="15">
        <name>Mg(2+)</name>
        <dbReference type="ChEBI" id="CHEBI:18420"/>
    </cofactor>
    <text evidence="15">Binds 2 magnesium ions per tetramer.</text>
</comment>
<dbReference type="Pfam" id="PF03484">
    <property type="entry name" value="B5"/>
    <property type="match status" value="1"/>
</dbReference>
<dbReference type="OrthoDB" id="9805455at2"/>
<comment type="subcellular location">
    <subcellularLocation>
        <location evidence="1 15">Cytoplasm</location>
    </subcellularLocation>
</comment>
<keyword evidence="21" id="KW-1185">Reference proteome</keyword>
<comment type="subunit">
    <text evidence="3 15">Tetramer of two alpha and two beta subunits.</text>
</comment>
<dbReference type="RefSeq" id="WP_091769917.1">
    <property type="nucleotide sequence ID" value="NZ_FNHG01000010.1"/>
</dbReference>
<evidence type="ECO:0000259" key="17">
    <source>
        <dbReference type="PROSITE" id="PS50886"/>
    </source>
</evidence>
<evidence type="ECO:0000256" key="14">
    <source>
        <dbReference type="ARBA" id="ARBA00049255"/>
    </source>
</evidence>
<dbReference type="GO" id="GO:0006432">
    <property type="term" value="P:phenylalanyl-tRNA aminoacylation"/>
    <property type="evidence" value="ECO:0007669"/>
    <property type="project" value="UniProtKB-UniRule"/>
</dbReference>
<keyword evidence="10 15" id="KW-0460">Magnesium</keyword>
<dbReference type="Pfam" id="PF03147">
    <property type="entry name" value="FDX-ACB"/>
    <property type="match status" value="1"/>
</dbReference>
<dbReference type="SMART" id="SM00896">
    <property type="entry name" value="FDX-ACB"/>
    <property type="match status" value="1"/>
</dbReference>
<evidence type="ECO:0000256" key="6">
    <source>
        <dbReference type="ARBA" id="ARBA00022598"/>
    </source>
</evidence>
<dbReference type="PANTHER" id="PTHR10947:SF0">
    <property type="entry name" value="PHENYLALANINE--TRNA LIGASE BETA SUBUNIT"/>
    <property type="match status" value="1"/>
</dbReference>
<dbReference type="InterPro" id="IPR004532">
    <property type="entry name" value="Phe-tRNA-ligase_IIc_bsu_bact"/>
</dbReference>
<feature type="domain" description="TRNA-binding" evidence="17">
    <location>
        <begin position="39"/>
        <end position="150"/>
    </location>
</feature>
<dbReference type="InterPro" id="IPR036690">
    <property type="entry name" value="Fdx_antiC-bd_sf"/>
</dbReference>
<dbReference type="PROSITE" id="PS51483">
    <property type="entry name" value="B5"/>
    <property type="match status" value="1"/>
</dbReference>
<name>A0A1G9SPR2_9PROT</name>
<dbReference type="SUPFAM" id="SSF54991">
    <property type="entry name" value="Anticodon-binding domain of PheRS"/>
    <property type="match status" value="1"/>
</dbReference>
<evidence type="ECO:0000256" key="13">
    <source>
        <dbReference type="ARBA" id="ARBA00023146"/>
    </source>
</evidence>
<evidence type="ECO:0000256" key="1">
    <source>
        <dbReference type="ARBA" id="ARBA00004496"/>
    </source>
</evidence>
<dbReference type="SMART" id="SM00873">
    <property type="entry name" value="B3_4"/>
    <property type="match status" value="1"/>
</dbReference>
<evidence type="ECO:0000256" key="15">
    <source>
        <dbReference type="HAMAP-Rule" id="MF_00283"/>
    </source>
</evidence>
<feature type="domain" description="FDX-ACB" evidence="18">
    <location>
        <begin position="705"/>
        <end position="798"/>
    </location>
</feature>
<dbReference type="InterPro" id="IPR005146">
    <property type="entry name" value="B3/B4_tRNA-bd"/>
</dbReference>
<dbReference type="Gene3D" id="3.30.56.10">
    <property type="match status" value="2"/>
</dbReference>
<evidence type="ECO:0000259" key="19">
    <source>
        <dbReference type="PROSITE" id="PS51483"/>
    </source>
</evidence>
<dbReference type="GO" id="GO:0004826">
    <property type="term" value="F:phenylalanine-tRNA ligase activity"/>
    <property type="evidence" value="ECO:0007669"/>
    <property type="project" value="UniProtKB-UniRule"/>
</dbReference>
<evidence type="ECO:0000256" key="12">
    <source>
        <dbReference type="ARBA" id="ARBA00022917"/>
    </source>
</evidence>
<evidence type="ECO:0000256" key="11">
    <source>
        <dbReference type="ARBA" id="ARBA00022884"/>
    </source>
</evidence>
<dbReference type="InterPro" id="IPR002547">
    <property type="entry name" value="tRNA-bd_dom"/>
</dbReference>
<dbReference type="InterPro" id="IPR020825">
    <property type="entry name" value="Phe-tRNA_synthase-like_B3/B4"/>
</dbReference>
<dbReference type="PROSITE" id="PS51447">
    <property type="entry name" value="FDX_ACB"/>
    <property type="match status" value="1"/>
</dbReference>
<dbReference type="Gene3D" id="3.50.40.10">
    <property type="entry name" value="Phenylalanyl-trna Synthetase, Chain B, domain 3"/>
    <property type="match status" value="1"/>
</dbReference>
<keyword evidence="9 15" id="KW-0067">ATP-binding</keyword>
<dbReference type="GO" id="GO:0005524">
    <property type="term" value="F:ATP binding"/>
    <property type="evidence" value="ECO:0007669"/>
    <property type="project" value="UniProtKB-UniRule"/>
</dbReference>
<dbReference type="EC" id="6.1.1.20" evidence="15"/>
<dbReference type="EMBL" id="FNHG01000010">
    <property type="protein sequence ID" value="SDM36815.1"/>
    <property type="molecule type" value="Genomic_DNA"/>
</dbReference>
<dbReference type="Gene3D" id="3.30.930.10">
    <property type="entry name" value="Bira Bifunctional Protein, Domain 2"/>
    <property type="match status" value="1"/>
</dbReference>
<reference evidence="20 21" key="1">
    <citation type="submission" date="2016-10" db="EMBL/GenBank/DDBJ databases">
        <authorList>
            <person name="de Groot N.N."/>
        </authorList>
    </citation>
    <scope>NUCLEOTIDE SEQUENCE [LARGE SCALE GENOMIC DNA]</scope>
    <source>
        <strain evidence="20 21">DSM 16077</strain>
    </source>
</reference>
<dbReference type="Pfam" id="PF01588">
    <property type="entry name" value="tRNA_bind"/>
    <property type="match status" value="1"/>
</dbReference>
<dbReference type="Proteomes" id="UP000199759">
    <property type="component" value="Unassembled WGS sequence"/>
</dbReference>
<keyword evidence="6 15" id="KW-0436">Ligase</keyword>
<dbReference type="NCBIfam" id="NF045760">
    <property type="entry name" value="YtpR"/>
    <property type="match status" value="1"/>
</dbReference>
<dbReference type="InterPro" id="IPR045060">
    <property type="entry name" value="Phe-tRNA-ligase_IIc_bsu"/>
</dbReference>
<dbReference type="InterPro" id="IPR005147">
    <property type="entry name" value="tRNA_synthase_B5-dom"/>
</dbReference>
<dbReference type="SUPFAM" id="SSF50249">
    <property type="entry name" value="Nucleic acid-binding proteins"/>
    <property type="match status" value="1"/>
</dbReference>
<gene>
    <name evidence="15" type="primary">pheT</name>
    <name evidence="20" type="ORF">SAMN04488568_11015</name>
</gene>
<evidence type="ECO:0000256" key="10">
    <source>
        <dbReference type="ARBA" id="ARBA00022842"/>
    </source>
</evidence>
<dbReference type="SMART" id="SM00874">
    <property type="entry name" value="B5"/>
    <property type="match status" value="1"/>
</dbReference>
<dbReference type="Gene3D" id="3.30.70.380">
    <property type="entry name" value="Ferrodoxin-fold anticodon-binding domain"/>
    <property type="match status" value="1"/>
</dbReference>
<dbReference type="InterPro" id="IPR045864">
    <property type="entry name" value="aa-tRNA-synth_II/BPL/LPL"/>
</dbReference>
<dbReference type="Pfam" id="PF03483">
    <property type="entry name" value="B3_4"/>
    <property type="match status" value="1"/>
</dbReference>
<dbReference type="GO" id="GO:0000049">
    <property type="term" value="F:tRNA binding"/>
    <property type="evidence" value="ECO:0007669"/>
    <property type="project" value="UniProtKB-UniRule"/>
</dbReference>
<evidence type="ECO:0000259" key="18">
    <source>
        <dbReference type="PROSITE" id="PS51447"/>
    </source>
</evidence>
<feature type="binding site" evidence="15">
    <location>
        <position position="463"/>
    </location>
    <ligand>
        <name>Mg(2+)</name>
        <dbReference type="ChEBI" id="CHEBI:18420"/>
        <note>shared with alpha subunit</note>
    </ligand>
</feature>
<dbReference type="InterPro" id="IPR041616">
    <property type="entry name" value="PheRS_beta_core"/>
</dbReference>
<dbReference type="GO" id="GO:0009328">
    <property type="term" value="C:phenylalanine-tRNA ligase complex"/>
    <property type="evidence" value="ECO:0007669"/>
    <property type="project" value="TreeGrafter"/>
</dbReference>
<feature type="domain" description="B5" evidence="19">
    <location>
        <begin position="401"/>
        <end position="476"/>
    </location>
</feature>
<dbReference type="InterPro" id="IPR005121">
    <property type="entry name" value="Fdx_antiC-bd"/>
</dbReference>
<dbReference type="CDD" id="cd00769">
    <property type="entry name" value="PheRS_beta_core"/>
    <property type="match status" value="1"/>
</dbReference>
<sequence length="799" mass="85580">MKFPLSWLKYHLETTASLDEIAEAMTMAGLEIEEIDNPAEKFGAFTVASVKEAVAHPDADKLRVCTVETVDGIKQIVCGAPNARTGMRAVYAPLGAYIPGLDFSLDKKPRKIRGVESSGMMCSAKELELGEDHDGIIDLEGDWAVGTPAVVALGQDDVVIDFEVTPNRPDWLGVRGIARDLAATGIGTLKDVPIEPVPGTFPCPVKVELDWPEACPVFAGRLIRGVRNVASPDWLQKALRSIGLRPINALADITNLISYDRCRPLHVYDAAKLSGNLHARRGAGDSDTFEALDKKTHTPTETMCVIADEAHCLGFGGIMGGTYSGCSDATTDVFIEAAWFDPLITRATAKATGIDSDAKYRFERGVDPQSIIDGIEYATRLILKICGGEASETAVFGEIPAAPADIEFPISEVKRLTGLDLPRAEILRILTTLGFKPTGAGDILTVGVPSWRMDCSLKADLVEEVARIHGFDKLIATSLARPSVRRPAPATVMQLRARYARRALAVRGYQESVTWSFCESSQAALFGGHGAGLALENPISSELDVMRPTALIHLLTALQANADRGLADARLFEVGPVYLTDGPDGQLLVATGVRRITSGRHWTGSRAPDLFDVKADALAALEAAGAPAASLQVAPEARDWWHPGRSGVLRQGPKNVMAEFGEIHPRVLKALGIDGRVLAFEIVLDAIPQPRKSSGLKARTQLDRADLTPVKRDFAFLVDKTIAADSLIRAAKGADKALITDVSVFDVYDGKGVPEGQTSLAIEVVLQPRDKTLTDEEIDTVAAKVIAKVSGATGGTLRG</sequence>
<accession>A0A1G9SPR2</accession>
<evidence type="ECO:0000256" key="16">
    <source>
        <dbReference type="PROSITE-ProRule" id="PRU00209"/>
    </source>
</evidence>
<evidence type="ECO:0000256" key="9">
    <source>
        <dbReference type="ARBA" id="ARBA00022840"/>
    </source>
</evidence>
<comment type="catalytic activity">
    <reaction evidence="14 15">
        <text>tRNA(Phe) + L-phenylalanine + ATP = L-phenylalanyl-tRNA(Phe) + AMP + diphosphate + H(+)</text>
        <dbReference type="Rhea" id="RHEA:19413"/>
        <dbReference type="Rhea" id="RHEA-COMP:9668"/>
        <dbReference type="Rhea" id="RHEA-COMP:9699"/>
        <dbReference type="ChEBI" id="CHEBI:15378"/>
        <dbReference type="ChEBI" id="CHEBI:30616"/>
        <dbReference type="ChEBI" id="CHEBI:33019"/>
        <dbReference type="ChEBI" id="CHEBI:58095"/>
        <dbReference type="ChEBI" id="CHEBI:78442"/>
        <dbReference type="ChEBI" id="CHEBI:78531"/>
        <dbReference type="ChEBI" id="CHEBI:456215"/>
        <dbReference type="EC" id="6.1.1.20"/>
    </reaction>
</comment>
<organism evidence="20 21">
    <name type="scientific">Maricaulis salignorans</name>
    <dbReference type="NCBI Taxonomy" id="144026"/>
    <lineage>
        <taxon>Bacteria</taxon>
        <taxon>Pseudomonadati</taxon>
        <taxon>Pseudomonadota</taxon>
        <taxon>Alphaproteobacteria</taxon>
        <taxon>Maricaulales</taxon>
        <taxon>Maricaulaceae</taxon>
        <taxon>Maricaulis</taxon>
    </lineage>
</organism>
<dbReference type="PROSITE" id="PS50886">
    <property type="entry name" value="TRBD"/>
    <property type="match status" value="1"/>
</dbReference>
<evidence type="ECO:0000256" key="8">
    <source>
        <dbReference type="ARBA" id="ARBA00022741"/>
    </source>
</evidence>
<dbReference type="InterPro" id="IPR033714">
    <property type="entry name" value="tRNA_bind_bactPheRS"/>
</dbReference>
<evidence type="ECO:0000256" key="3">
    <source>
        <dbReference type="ARBA" id="ARBA00011209"/>
    </source>
</evidence>
<proteinExistence type="inferred from homology"/>
<keyword evidence="4 15" id="KW-0963">Cytoplasm</keyword>
<dbReference type="SUPFAM" id="SSF56037">
    <property type="entry name" value="PheT/TilS domain"/>
    <property type="match status" value="1"/>
</dbReference>
<evidence type="ECO:0000313" key="21">
    <source>
        <dbReference type="Proteomes" id="UP000199759"/>
    </source>
</evidence>
<evidence type="ECO:0000256" key="2">
    <source>
        <dbReference type="ARBA" id="ARBA00008653"/>
    </source>
</evidence>
<evidence type="ECO:0000256" key="4">
    <source>
        <dbReference type="ARBA" id="ARBA00022490"/>
    </source>
</evidence>
<dbReference type="SUPFAM" id="SSF55681">
    <property type="entry name" value="Class II aaRS and biotin synthetases"/>
    <property type="match status" value="1"/>
</dbReference>
<dbReference type="CDD" id="cd02796">
    <property type="entry name" value="tRNA_bind_bactPheRS"/>
    <property type="match status" value="1"/>
</dbReference>
<keyword evidence="13 15" id="KW-0030">Aminoacyl-tRNA synthetase</keyword>
<dbReference type="Gene3D" id="2.40.50.140">
    <property type="entry name" value="Nucleic acid-binding proteins"/>
    <property type="match status" value="1"/>
</dbReference>
<dbReference type="AlphaFoldDB" id="A0A1G9SPR2"/>
<keyword evidence="11 16" id="KW-0694">RNA-binding</keyword>
<evidence type="ECO:0000256" key="5">
    <source>
        <dbReference type="ARBA" id="ARBA00022555"/>
    </source>
</evidence>
<protein>
    <recommendedName>
        <fullName evidence="15">Phenylalanine--tRNA ligase beta subunit</fullName>
        <ecNumber evidence="15">6.1.1.20</ecNumber>
    </recommendedName>
    <alternativeName>
        <fullName evidence="15">Phenylalanyl-tRNA synthetase beta subunit</fullName>
        <shortName evidence="15">PheRS</shortName>
    </alternativeName>
</protein>
<keyword evidence="7 15" id="KW-0479">Metal-binding</keyword>
<dbReference type="InterPro" id="IPR012340">
    <property type="entry name" value="NA-bd_OB-fold"/>
</dbReference>
<keyword evidence="12 15" id="KW-0648">Protein biosynthesis</keyword>
<feature type="binding site" evidence="15">
    <location>
        <position position="460"/>
    </location>
    <ligand>
        <name>Mg(2+)</name>
        <dbReference type="ChEBI" id="CHEBI:18420"/>
        <note>shared with alpha subunit</note>
    </ligand>
</feature>